<reference evidence="1" key="4">
    <citation type="submission" date="2019-03" db="UniProtKB">
        <authorList>
            <consortium name="EnsemblPlants"/>
        </authorList>
    </citation>
    <scope>IDENTIFICATION</scope>
</reference>
<dbReference type="Gramene" id="AET5Gv21003500.4">
    <property type="protein sequence ID" value="AET5Gv21003500.4"/>
    <property type="gene ID" value="AET5Gv21003500"/>
</dbReference>
<dbReference type="Proteomes" id="UP000015105">
    <property type="component" value="Chromosome 5D"/>
</dbReference>
<reference evidence="1" key="5">
    <citation type="journal article" date="2021" name="G3 (Bethesda)">
        <title>Aegilops tauschii genome assembly Aet v5.0 features greater sequence contiguity and improved annotation.</title>
        <authorList>
            <person name="Wang L."/>
            <person name="Zhu T."/>
            <person name="Rodriguez J.C."/>
            <person name="Deal K.R."/>
            <person name="Dubcovsky J."/>
            <person name="McGuire P.E."/>
            <person name="Lux T."/>
            <person name="Spannagl M."/>
            <person name="Mayer K.F.X."/>
            <person name="Baldrich P."/>
            <person name="Meyers B.C."/>
            <person name="Huo N."/>
            <person name="Gu Y.Q."/>
            <person name="Zhou H."/>
            <person name="Devos K.M."/>
            <person name="Bennetzen J.L."/>
            <person name="Unver T."/>
            <person name="Budak H."/>
            <person name="Gulick P.J."/>
            <person name="Galiba G."/>
            <person name="Kalapos B."/>
            <person name="Nelson D.R."/>
            <person name="Li P."/>
            <person name="You F.M."/>
            <person name="Luo M.C."/>
            <person name="Dvorak J."/>
        </authorList>
    </citation>
    <scope>NUCLEOTIDE SEQUENCE [LARGE SCALE GENOMIC DNA]</scope>
    <source>
        <strain evidence="1">cv. AL8/78</strain>
    </source>
</reference>
<reference evidence="2" key="1">
    <citation type="journal article" date="2014" name="Science">
        <title>Ancient hybridizations among the ancestral genomes of bread wheat.</title>
        <authorList>
            <consortium name="International Wheat Genome Sequencing Consortium,"/>
            <person name="Marcussen T."/>
            <person name="Sandve S.R."/>
            <person name="Heier L."/>
            <person name="Spannagl M."/>
            <person name="Pfeifer M."/>
            <person name="Jakobsen K.S."/>
            <person name="Wulff B.B."/>
            <person name="Steuernagel B."/>
            <person name="Mayer K.F."/>
            <person name="Olsen O.A."/>
        </authorList>
    </citation>
    <scope>NUCLEOTIDE SEQUENCE [LARGE SCALE GENOMIC DNA]</scope>
    <source>
        <strain evidence="2">cv. AL8/78</strain>
    </source>
</reference>
<reference evidence="1" key="3">
    <citation type="journal article" date="2017" name="Nature">
        <title>Genome sequence of the progenitor of the wheat D genome Aegilops tauschii.</title>
        <authorList>
            <person name="Luo M.C."/>
            <person name="Gu Y.Q."/>
            <person name="Puiu D."/>
            <person name="Wang H."/>
            <person name="Twardziok S.O."/>
            <person name="Deal K.R."/>
            <person name="Huo N."/>
            <person name="Zhu T."/>
            <person name="Wang L."/>
            <person name="Wang Y."/>
            <person name="McGuire P.E."/>
            <person name="Liu S."/>
            <person name="Long H."/>
            <person name="Ramasamy R.K."/>
            <person name="Rodriguez J.C."/>
            <person name="Van S.L."/>
            <person name="Yuan L."/>
            <person name="Wang Z."/>
            <person name="Xia Z."/>
            <person name="Xiao L."/>
            <person name="Anderson O.D."/>
            <person name="Ouyang S."/>
            <person name="Liang Y."/>
            <person name="Zimin A.V."/>
            <person name="Pertea G."/>
            <person name="Qi P."/>
            <person name="Bennetzen J.L."/>
            <person name="Dai X."/>
            <person name="Dawson M.W."/>
            <person name="Muller H.G."/>
            <person name="Kugler K."/>
            <person name="Rivarola-Duarte L."/>
            <person name="Spannagl M."/>
            <person name="Mayer K.F.X."/>
            <person name="Lu F.H."/>
            <person name="Bevan M.W."/>
            <person name="Leroy P."/>
            <person name="Li P."/>
            <person name="You F.M."/>
            <person name="Sun Q."/>
            <person name="Liu Z."/>
            <person name="Lyons E."/>
            <person name="Wicker T."/>
            <person name="Salzberg S.L."/>
            <person name="Devos K.M."/>
            <person name="Dvorak J."/>
        </authorList>
    </citation>
    <scope>NUCLEOTIDE SEQUENCE [LARGE SCALE GENOMIC DNA]</scope>
    <source>
        <strain evidence="1">cv. AL8/78</strain>
    </source>
</reference>
<evidence type="ECO:0008006" key="3">
    <source>
        <dbReference type="Google" id="ProtNLM"/>
    </source>
</evidence>
<keyword evidence="2" id="KW-1185">Reference proteome</keyword>
<organism evidence="1 2">
    <name type="scientific">Aegilops tauschii subsp. strangulata</name>
    <name type="common">Goatgrass</name>
    <dbReference type="NCBI Taxonomy" id="200361"/>
    <lineage>
        <taxon>Eukaryota</taxon>
        <taxon>Viridiplantae</taxon>
        <taxon>Streptophyta</taxon>
        <taxon>Embryophyta</taxon>
        <taxon>Tracheophyta</taxon>
        <taxon>Spermatophyta</taxon>
        <taxon>Magnoliopsida</taxon>
        <taxon>Liliopsida</taxon>
        <taxon>Poales</taxon>
        <taxon>Poaceae</taxon>
        <taxon>BOP clade</taxon>
        <taxon>Pooideae</taxon>
        <taxon>Triticodae</taxon>
        <taxon>Triticeae</taxon>
        <taxon>Triticinae</taxon>
        <taxon>Aegilops</taxon>
    </lineage>
</organism>
<evidence type="ECO:0000313" key="1">
    <source>
        <dbReference type="EnsemblPlants" id="AET5Gv21003500.4"/>
    </source>
</evidence>
<evidence type="ECO:0000313" key="2">
    <source>
        <dbReference type="Proteomes" id="UP000015105"/>
    </source>
</evidence>
<protein>
    <recommendedName>
        <fullName evidence="3">Bifunctional inhibitor/plant lipid transfer protein/seed storage helical domain-containing protein</fullName>
    </recommendedName>
</protein>
<accession>A0A453M1P5</accession>
<name>A0A453M1P5_AEGTS</name>
<reference evidence="2" key="2">
    <citation type="journal article" date="2017" name="Nat. Plants">
        <title>The Aegilops tauschii genome reveals multiple impacts of transposons.</title>
        <authorList>
            <person name="Zhao G."/>
            <person name="Zou C."/>
            <person name="Li K."/>
            <person name="Wang K."/>
            <person name="Li T."/>
            <person name="Gao L."/>
            <person name="Zhang X."/>
            <person name="Wang H."/>
            <person name="Yang Z."/>
            <person name="Liu X."/>
            <person name="Jiang W."/>
            <person name="Mao L."/>
            <person name="Kong X."/>
            <person name="Jiao Y."/>
            <person name="Jia J."/>
        </authorList>
    </citation>
    <scope>NUCLEOTIDE SEQUENCE [LARGE SCALE GENOMIC DNA]</scope>
    <source>
        <strain evidence="2">cv. AL8/78</strain>
    </source>
</reference>
<dbReference type="EnsemblPlants" id="AET5Gv21003500.4">
    <property type="protein sequence ID" value="AET5Gv21003500.4"/>
    <property type="gene ID" value="AET5Gv21003500"/>
</dbReference>
<dbReference type="AlphaFoldDB" id="A0A453M1P5"/>
<proteinExistence type="predicted"/>
<sequence length="65" mass="6714">TLGVALDGARALQMPAACRVQAPPASQCDSMGVPMSSPATPYDPEATPAGTCRTFCKCFGIGPWR</sequence>